<evidence type="ECO:0000256" key="6">
    <source>
        <dbReference type="SAM" id="Phobius"/>
    </source>
</evidence>
<evidence type="ECO:0000256" key="5">
    <source>
        <dbReference type="ARBA" id="ARBA00023136"/>
    </source>
</evidence>
<sequence>MSFLSCTTGRCRKLNGAGESFYCIVEKRLKRIFTIRSLERECLSAMGTFRRRTIHGNLWRLSLKLHGLLRRRIFRLTTLDSSPLSSASLALCSGRIVETLALVVYALDLYKICSWLAIIFCAQSLANMRNLENDLKQISMAMMFAVMGLVTNYLGPNRPAAKK</sequence>
<dbReference type="EMBL" id="HG994364">
    <property type="protein sequence ID" value="CAF2355867.1"/>
    <property type="molecule type" value="Genomic_DNA"/>
</dbReference>
<dbReference type="PANTHER" id="PTHR13193:SF0">
    <property type="entry name" value="PAT COMPLEX SUBUNIT ASTERIX"/>
    <property type="match status" value="1"/>
</dbReference>
<evidence type="ECO:0000256" key="2">
    <source>
        <dbReference type="ARBA" id="ARBA00009066"/>
    </source>
</evidence>
<gene>
    <name evidence="7" type="ORF">DARMORV10_A10P28650.1</name>
</gene>
<reference evidence="7" key="1">
    <citation type="submission" date="2021-01" db="EMBL/GenBank/DDBJ databases">
        <authorList>
            <consortium name="Genoscope - CEA"/>
            <person name="William W."/>
        </authorList>
    </citation>
    <scope>NUCLEOTIDE SEQUENCE</scope>
</reference>
<evidence type="ECO:0000256" key="3">
    <source>
        <dbReference type="ARBA" id="ARBA00022692"/>
    </source>
</evidence>
<comment type="similarity">
    <text evidence="2">Belongs to the Asterix family.</text>
</comment>
<dbReference type="AlphaFoldDB" id="A0A817B740"/>
<dbReference type="InterPro" id="IPR005351">
    <property type="entry name" value="ASTER"/>
</dbReference>
<organism evidence="7">
    <name type="scientific">Brassica napus</name>
    <name type="common">Rape</name>
    <dbReference type="NCBI Taxonomy" id="3708"/>
    <lineage>
        <taxon>Eukaryota</taxon>
        <taxon>Viridiplantae</taxon>
        <taxon>Streptophyta</taxon>
        <taxon>Embryophyta</taxon>
        <taxon>Tracheophyta</taxon>
        <taxon>Spermatophyta</taxon>
        <taxon>Magnoliopsida</taxon>
        <taxon>eudicotyledons</taxon>
        <taxon>Gunneridae</taxon>
        <taxon>Pentapetalae</taxon>
        <taxon>rosids</taxon>
        <taxon>malvids</taxon>
        <taxon>Brassicales</taxon>
        <taxon>Brassicaceae</taxon>
        <taxon>Brassiceae</taxon>
        <taxon>Brassica</taxon>
    </lineage>
</organism>
<feature type="transmembrane region" description="Helical" evidence="6">
    <location>
        <begin position="102"/>
        <end position="126"/>
    </location>
</feature>
<evidence type="ECO:0000256" key="4">
    <source>
        <dbReference type="ARBA" id="ARBA00022989"/>
    </source>
</evidence>
<comment type="subcellular location">
    <subcellularLocation>
        <location evidence="1">Membrane</location>
    </subcellularLocation>
</comment>
<dbReference type="Proteomes" id="UP001295469">
    <property type="component" value="Chromosome A10"/>
</dbReference>
<evidence type="ECO:0000313" key="7">
    <source>
        <dbReference type="EMBL" id="CAF2355867.1"/>
    </source>
</evidence>
<protein>
    <submittedName>
        <fullName evidence="7">(rape) hypothetical protein</fullName>
    </submittedName>
</protein>
<keyword evidence="4 6" id="KW-1133">Transmembrane helix</keyword>
<feature type="transmembrane region" description="Helical" evidence="6">
    <location>
        <begin position="138"/>
        <end position="155"/>
    </location>
</feature>
<name>A0A817B740_BRANA</name>
<keyword evidence="3 6" id="KW-0812">Transmembrane</keyword>
<evidence type="ECO:0000256" key="1">
    <source>
        <dbReference type="ARBA" id="ARBA00004370"/>
    </source>
</evidence>
<dbReference type="GO" id="GO:0005789">
    <property type="term" value="C:endoplasmic reticulum membrane"/>
    <property type="evidence" value="ECO:0007669"/>
    <property type="project" value="InterPro"/>
</dbReference>
<proteinExistence type="inferred from homology"/>
<dbReference type="Pfam" id="PF03669">
    <property type="entry name" value="ASTER"/>
    <property type="match status" value="1"/>
</dbReference>
<accession>A0A817B740</accession>
<keyword evidence="5 6" id="KW-0472">Membrane</keyword>
<dbReference type="GO" id="GO:0044183">
    <property type="term" value="F:protein folding chaperone"/>
    <property type="evidence" value="ECO:0007669"/>
    <property type="project" value="InterPro"/>
</dbReference>
<dbReference type="PANTHER" id="PTHR13193">
    <property type="entry name" value="CGI-140"/>
    <property type="match status" value="1"/>
</dbReference>
<dbReference type="GO" id="GO:0045048">
    <property type="term" value="P:protein insertion into ER membrane"/>
    <property type="evidence" value="ECO:0007669"/>
    <property type="project" value="InterPro"/>
</dbReference>